<dbReference type="InterPro" id="IPR011701">
    <property type="entry name" value="MFS"/>
</dbReference>
<dbReference type="GO" id="GO:0005886">
    <property type="term" value="C:plasma membrane"/>
    <property type="evidence" value="ECO:0007669"/>
    <property type="project" value="UniProtKB-SubCell"/>
</dbReference>
<evidence type="ECO:0000256" key="4">
    <source>
        <dbReference type="ARBA" id="ARBA00022989"/>
    </source>
</evidence>
<feature type="transmembrane region" description="Helical" evidence="6">
    <location>
        <begin position="302"/>
        <end position="330"/>
    </location>
</feature>
<gene>
    <name evidence="7" type="ORF">UFOPK1826_00006</name>
</gene>
<organism evidence="7">
    <name type="scientific">freshwater metagenome</name>
    <dbReference type="NCBI Taxonomy" id="449393"/>
    <lineage>
        <taxon>unclassified sequences</taxon>
        <taxon>metagenomes</taxon>
        <taxon>ecological metagenomes</taxon>
    </lineage>
</organism>
<protein>
    <submittedName>
        <fullName evidence="7">Unannotated protein</fullName>
    </submittedName>
</protein>
<keyword evidence="4 6" id="KW-1133">Transmembrane helix</keyword>
<keyword evidence="5 6" id="KW-0472">Membrane</keyword>
<name>A0A6J6FZK2_9ZZZZ</name>
<keyword evidence="2" id="KW-1003">Cell membrane</keyword>
<dbReference type="EMBL" id="CAEZUN010000001">
    <property type="protein sequence ID" value="CAB4590078.1"/>
    <property type="molecule type" value="Genomic_DNA"/>
</dbReference>
<feature type="transmembrane region" description="Helical" evidence="6">
    <location>
        <begin position="194"/>
        <end position="214"/>
    </location>
</feature>
<dbReference type="PANTHER" id="PTHR23513">
    <property type="entry name" value="INTEGRAL MEMBRANE EFFLUX PROTEIN-RELATED"/>
    <property type="match status" value="1"/>
</dbReference>
<comment type="subcellular location">
    <subcellularLocation>
        <location evidence="1">Cell membrane</location>
        <topology evidence="1">Multi-pass membrane protein</topology>
    </subcellularLocation>
</comment>
<dbReference type="SUPFAM" id="SSF103473">
    <property type="entry name" value="MFS general substrate transporter"/>
    <property type="match status" value="1"/>
</dbReference>
<feature type="transmembrane region" description="Helical" evidence="6">
    <location>
        <begin position="165"/>
        <end position="187"/>
    </location>
</feature>
<evidence type="ECO:0000256" key="1">
    <source>
        <dbReference type="ARBA" id="ARBA00004651"/>
    </source>
</evidence>
<evidence type="ECO:0000313" key="7">
    <source>
        <dbReference type="EMBL" id="CAB4590078.1"/>
    </source>
</evidence>
<proteinExistence type="predicted"/>
<evidence type="ECO:0000256" key="3">
    <source>
        <dbReference type="ARBA" id="ARBA00022692"/>
    </source>
</evidence>
<dbReference type="GO" id="GO:0022857">
    <property type="term" value="F:transmembrane transporter activity"/>
    <property type="evidence" value="ECO:0007669"/>
    <property type="project" value="InterPro"/>
</dbReference>
<evidence type="ECO:0000256" key="6">
    <source>
        <dbReference type="SAM" id="Phobius"/>
    </source>
</evidence>
<evidence type="ECO:0000256" key="2">
    <source>
        <dbReference type="ARBA" id="ARBA00022475"/>
    </source>
</evidence>
<feature type="transmembrane region" description="Helical" evidence="6">
    <location>
        <begin position="234"/>
        <end position="257"/>
    </location>
</feature>
<feature type="transmembrane region" description="Helical" evidence="6">
    <location>
        <begin position="92"/>
        <end position="112"/>
    </location>
</feature>
<feature type="transmembrane region" description="Helical" evidence="6">
    <location>
        <begin position="119"/>
        <end position="138"/>
    </location>
</feature>
<evidence type="ECO:0000256" key="5">
    <source>
        <dbReference type="ARBA" id="ARBA00023136"/>
    </source>
</evidence>
<dbReference type="Gene3D" id="1.20.1250.20">
    <property type="entry name" value="MFS general substrate transporter like domains"/>
    <property type="match status" value="1"/>
</dbReference>
<dbReference type="InterPro" id="IPR036259">
    <property type="entry name" value="MFS_trans_sf"/>
</dbReference>
<reference evidence="7" key="1">
    <citation type="submission" date="2020-05" db="EMBL/GenBank/DDBJ databases">
        <authorList>
            <person name="Chiriac C."/>
            <person name="Salcher M."/>
            <person name="Ghai R."/>
            <person name="Kavagutti S V."/>
        </authorList>
    </citation>
    <scope>NUCLEOTIDE SEQUENCE</scope>
</reference>
<sequence>MFLAISLAPFAVIAPFIGPVIDRVPGGRRITVLMVNLLRCITVVLMVQRINSVALFPLAFISLVLSRTYAVSKTALVPTLVSSDQELVAANGSLGLLAGLLGLGAAVPAGLLQLVDSRLTLVMSAVMFGLAGFVSLQLPRHVATTPKTIDAAEITELHGSGVRHAALSMMLLRGIVGFLFFHVAFWLRDERAGTAWFALALGLSSLATMLANAISPMLRRWISERTMMTVSLTVISVTGVFAGVFGGISAGIILIAICNGMGSIGRLAFESIIQREAPDANRARTFVKFETINQLVWVSSGLVAVVFTFSGAVGFAIVGVSSAMGLIYFLSADFADPKS</sequence>
<dbReference type="AlphaFoldDB" id="A0A6J6FZK2"/>
<accession>A0A6J6FZK2</accession>
<dbReference type="PANTHER" id="PTHR23513:SF18">
    <property type="entry name" value="INTEGRAL MEMBRANE PROTEIN"/>
    <property type="match status" value="1"/>
</dbReference>
<dbReference type="Pfam" id="PF07690">
    <property type="entry name" value="MFS_1"/>
    <property type="match status" value="1"/>
</dbReference>
<keyword evidence="3 6" id="KW-0812">Transmembrane</keyword>
<feature type="transmembrane region" description="Helical" evidence="6">
    <location>
        <begin position="54"/>
        <end position="72"/>
    </location>
</feature>